<evidence type="ECO:0000313" key="5">
    <source>
        <dbReference type="Proteomes" id="UP001362999"/>
    </source>
</evidence>
<feature type="signal peptide" evidence="3">
    <location>
        <begin position="1"/>
        <end position="16"/>
    </location>
</feature>
<dbReference type="Pfam" id="PF06766">
    <property type="entry name" value="Hydrophobin_2"/>
    <property type="match status" value="1"/>
</dbReference>
<feature type="chain" id="PRO_5043788141" evidence="3">
    <location>
        <begin position="17"/>
        <end position="108"/>
    </location>
</feature>
<gene>
    <name evidence="4" type="ORF">R3P38DRAFT_3259230</name>
</gene>
<dbReference type="GO" id="GO:0005576">
    <property type="term" value="C:extracellular region"/>
    <property type="evidence" value="ECO:0007669"/>
    <property type="project" value="InterPro"/>
</dbReference>
<keyword evidence="5" id="KW-1185">Reference proteome</keyword>
<dbReference type="EMBL" id="JAWWNJ010000011">
    <property type="protein sequence ID" value="KAK7045250.1"/>
    <property type="molecule type" value="Genomic_DNA"/>
</dbReference>
<comment type="caution">
    <text evidence="4">The sequence shown here is derived from an EMBL/GenBank/DDBJ whole genome shotgun (WGS) entry which is preliminary data.</text>
</comment>
<dbReference type="AlphaFoldDB" id="A0AAW0D2X7"/>
<sequence length="108" mass="11944">MQFLAALLRLLPLSLAPLTPPEQSNTLSTTAFDGEDGSDLCIDFPALYQEPKCCKELLPGSLPSIQCTSPSYGTTPQSFRYVCNVMAKKAGCCREDIGRPDTWMCWQY</sequence>
<keyword evidence="2" id="KW-1015">Disulfide bond</keyword>
<name>A0AAW0D2X7_9AGAR</name>
<evidence type="ECO:0000256" key="1">
    <source>
        <dbReference type="ARBA" id="ARBA00009576"/>
    </source>
</evidence>
<dbReference type="Gene3D" id="3.20.120.10">
    <property type="entry name" value="Hydrophobin"/>
    <property type="match status" value="1"/>
</dbReference>
<keyword evidence="3" id="KW-0732">Signal</keyword>
<dbReference type="InterPro" id="IPR010636">
    <property type="entry name" value="Class_II_hydrophobin"/>
</dbReference>
<dbReference type="SUPFAM" id="SSF101751">
    <property type="entry name" value="Hydrophobin II, HfbII"/>
    <property type="match status" value="1"/>
</dbReference>
<evidence type="ECO:0000313" key="4">
    <source>
        <dbReference type="EMBL" id="KAK7045250.1"/>
    </source>
</evidence>
<reference evidence="4 5" key="1">
    <citation type="journal article" date="2024" name="J Genomics">
        <title>Draft genome sequencing and assembly of Favolaschia claudopus CIRM-BRFM 2984 isolated from oak limbs.</title>
        <authorList>
            <person name="Navarro D."/>
            <person name="Drula E."/>
            <person name="Chaduli D."/>
            <person name="Cazenave R."/>
            <person name="Ahrendt S."/>
            <person name="Wang J."/>
            <person name="Lipzen A."/>
            <person name="Daum C."/>
            <person name="Barry K."/>
            <person name="Grigoriev I.V."/>
            <person name="Favel A."/>
            <person name="Rosso M.N."/>
            <person name="Martin F."/>
        </authorList>
    </citation>
    <scope>NUCLEOTIDE SEQUENCE [LARGE SCALE GENOMIC DNA]</scope>
    <source>
        <strain evidence="4 5">CIRM-BRFM 2984</strain>
    </source>
</reference>
<dbReference type="Proteomes" id="UP001362999">
    <property type="component" value="Unassembled WGS sequence"/>
</dbReference>
<protein>
    <submittedName>
        <fullName evidence="4">Uncharacterized protein</fullName>
    </submittedName>
</protein>
<comment type="similarity">
    <text evidence="1">Belongs to the cerato-ulmin hydrophobin family.</text>
</comment>
<accession>A0AAW0D2X7</accession>
<evidence type="ECO:0000256" key="3">
    <source>
        <dbReference type="SAM" id="SignalP"/>
    </source>
</evidence>
<proteinExistence type="inferred from homology"/>
<dbReference type="InterPro" id="IPR036686">
    <property type="entry name" value="Class_II_Hydrophobin_sf"/>
</dbReference>
<evidence type="ECO:0000256" key="2">
    <source>
        <dbReference type="ARBA" id="ARBA00023157"/>
    </source>
</evidence>
<organism evidence="4 5">
    <name type="scientific">Favolaschia claudopus</name>
    <dbReference type="NCBI Taxonomy" id="2862362"/>
    <lineage>
        <taxon>Eukaryota</taxon>
        <taxon>Fungi</taxon>
        <taxon>Dikarya</taxon>
        <taxon>Basidiomycota</taxon>
        <taxon>Agaricomycotina</taxon>
        <taxon>Agaricomycetes</taxon>
        <taxon>Agaricomycetidae</taxon>
        <taxon>Agaricales</taxon>
        <taxon>Marasmiineae</taxon>
        <taxon>Mycenaceae</taxon>
        <taxon>Favolaschia</taxon>
    </lineage>
</organism>